<evidence type="ECO:0000256" key="11">
    <source>
        <dbReference type="ARBA" id="ARBA00023239"/>
    </source>
</evidence>
<evidence type="ECO:0000313" key="18">
    <source>
        <dbReference type="Proteomes" id="UP001163293"/>
    </source>
</evidence>
<dbReference type="PANTHER" id="PTHR22993:SF9">
    <property type="entry name" value="FORMAMIDOPYRIMIDINE-DNA GLYCOSYLASE"/>
    <property type="match status" value="1"/>
</dbReference>
<dbReference type="Gene3D" id="1.10.8.50">
    <property type="match status" value="1"/>
</dbReference>
<dbReference type="GO" id="GO:0003684">
    <property type="term" value="F:damaged DNA binding"/>
    <property type="evidence" value="ECO:0007669"/>
    <property type="project" value="InterPro"/>
</dbReference>
<dbReference type="Pfam" id="PF06827">
    <property type="entry name" value="zf-FPG_IleRS"/>
    <property type="match status" value="1"/>
</dbReference>
<evidence type="ECO:0000256" key="3">
    <source>
        <dbReference type="ARBA" id="ARBA00009409"/>
    </source>
</evidence>
<keyword evidence="5" id="KW-0227">DNA damage</keyword>
<dbReference type="SMART" id="SM01232">
    <property type="entry name" value="H2TH"/>
    <property type="match status" value="1"/>
</dbReference>
<dbReference type="GO" id="GO:0008270">
    <property type="term" value="F:zinc ion binding"/>
    <property type="evidence" value="ECO:0007669"/>
    <property type="project" value="UniProtKB-KW"/>
</dbReference>
<dbReference type="InterPro" id="IPR010979">
    <property type="entry name" value="Ribosomal_uS13-like_H2TH"/>
</dbReference>
<evidence type="ECO:0000256" key="4">
    <source>
        <dbReference type="ARBA" id="ARBA00022723"/>
    </source>
</evidence>
<dbReference type="InterPro" id="IPR015886">
    <property type="entry name" value="H2TH_FPG"/>
</dbReference>
<comment type="catalytic activity">
    <reaction evidence="1">
        <text>Hydrolysis of DNA containing ring-opened 7-methylguanine residues, releasing 2,6-diamino-4-hydroxy-5-(N-methyl)formamidopyrimidine.</text>
        <dbReference type="EC" id="3.2.2.23"/>
    </reaction>
</comment>
<evidence type="ECO:0000256" key="6">
    <source>
        <dbReference type="ARBA" id="ARBA00022771"/>
    </source>
</evidence>
<dbReference type="EMBL" id="CP101185">
    <property type="protein sequence ID" value="UYV95797.1"/>
    <property type="molecule type" value="Genomic_DNA"/>
</dbReference>
<dbReference type="AlphaFoldDB" id="A0AAX3EF36"/>
<feature type="domain" description="FPG-type" evidence="15">
    <location>
        <begin position="242"/>
        <end position="276"/>
    </location>
</feature>
<evidence type="ECO:0000259" key="16">
    <source>
        <dbReference type="PROSITE" id="PS51068"/>
    </source>
</evidence>
<keyword evidence="6 14" id="KW-0863">Zinc-finger</keyword>
<evidence type="ECO:0000256" key="1">
    <source>
        <dbReference type="ARBA" id="ARBA00001668"/>
    </source>
</evidence>
<dbReference type="SUPFAM" id="SSF81624">
    <property type="entry name" value="N-terminal domain of MutM-like DNA repair proteins"/>
    <property type="match status" value="1"/>
</dbReference>
<keyword evidence="7" id="KW-0378">Hydrolase</keyword>
<dbReference type="SUPFAM" id="SSF57716">
    <property type="entry name" value="Glucocorticoid receptor-like (DNA-binding domain)"/>
    <property type="match status" value="1"/>
</dbReference>
<dbReference type="GO" id="GO:0003906">
    <property type="term" value="F:DNA-(apurinic or apyrimidinic site) endonuclease activity"/>
    <property type="evidence" value="ECO:0007669"/>
    <property type="project" value="InterPro"/>
</dbReference>
<comment type="cofactor">
    <cofactor evidence="2">
        <name>Zn(2+)</name>
        <dbReference type="ChEBI" id="CHEBI:29105"/>
    </cofactor>
</comment>
<keyword evidence="12" id="KW-0511">Multifunctional enzyme</keyword>
<dbReference type="GO" id="GO:0006284">
    <property type="term" value="P:base-excision repair"/>
    <property type="evidence" value="ECO:0007669"/>
    <property type="project" value="InterPro"/>
</dbReference>
<evidence type="ECO:0000259" key="15">
    <source>
        <dbReference type="PROSITE" id="PS51066"/>
    </source>
</evidence>
<keyword evidence="13" id="KW-0326">Glycosidase</keyword>
<keyword evidence="10" id="KW-0234">DNA repair</keyword>
<keyword evidence="9" id="KW-0238">DNA-binding</keyword>
<dbReference type="PANTHER" id="PTHR22993">
    <property type="entry name" value="FORMAMIDOPYRIMIDINE-DNA GLYCOSYLASE"/>
    <property type="match status" value="1"/>
</dbReference>
<evidence type="ECO:0000256" key="8">
    <source>
        <dbReference type="ARBA" id="ARBA00022833"/>
    </source>
</evidence>
<evidence type="ECO:0000256" key="10">
    <source>
        <dbReference type="ARBA" id="ARBA00023204"/>
    </source>
</evidence>
<dbReference type="RefSeq" id="WP_021470696.1">
    <property type="nucleotide sequence ID" value="NZ_BDMH01000012.1"/>
</dbReference>
<dbReference type="Pfam" id="PF06831">
    <property type="entry name" value="H2TH"/>
    <property type="match status" value="1"/>
</dbReference>
<proteinExistence type="inferred from homology"/>
<keyword evidence="18" id="KW-1185">Reference proteome</keyword>
<dbReference type="SUPFAM" id="SSF46946">
    <property type="entry name" value="S13-like H2TH domain"/>
    <property type="match status" value="1"/>
</dbReference>
<dbReference type="PROSITE" id="PS51066">
    <property type="entry name" value="ZF_FPG_2"/>
    <property type="match status" value="1"/>
</dbReference>
<dbReference type="GO" id="GO:0016829">
    <property type="term" value="F:lyase activity"/>
    <property type="evidence" value="ECO:0007669"/>
    <property type="project" value="UniProtKB-KW"/>
</dbReference>
<dbReference type="GeneID" id="79884659"/>
<evidence type="ECO:0000313" key="17">
    <source>
        <dbReference type="EMBL" id="UYV95797.1"/>
    </source>
</evidence>
<dbReference type="Gene3D" id="3.20.190.10">
    <property type="entry name" value="MutM-like, N-terminal"/>
    <property type="match status" value="1"/>
</dbReference>
<name>A0AAX3EF36_PAEUR</name>
<evidence type="ECO:0000256" key="14">
    <source>
        <dbReference type="PROSITE-ProRule" id="PRU00391"/>
    </source>
</evidence>
<dbReference type="InterPro" id="IPR010663">
    <property type="entry name" value="Znf_FPG/IleRS"/>
</dbReference>
<reference evidence="17" key="1">
    <citation type="submission" date="2022-07" db="EMBL/GenBank/DDBJ databases">
        <authorList>
            <person name="Wu T."/>
        </authorList>
    </citation>
    <scope>NUCLEOTIDE SEQUENCE</scope>
    <source>
        <strain evidence="17">SD-1</strain>
    </source>
</reference>
<keyword evidence="11" id="KW-0456">Lyase</keyword>
<protein>
    <submittedName>
        <fullName evidence="17">Fpg/Nei family DNA glycosylase</fullName>
    </submittedName>
</protein>
<evidence type="ECO:0000256" key="9">
    <source>
        <dbReference type="ARBA" id="ARBA00023125"/>
    </source>
</evidence>
<dbReference type="InterPro" id="IPR012319">
    <property type="entry name" value="FPG_cat"/>
</dbReference>
<dbReference type="PROSITE" id="PS51068">
    <property type="entry name" value="FPG_CAT"/>
    <property type="match status" value="1"/>
</dbReference>
<accession>A0AAX3EF36</accession>
<sequence>MPELPEVHGLCTYLDTQLRGAELTGVRINSIAALKTADPPYYALEGRTIEGVQRFGKFVCLDAGGMFFVFHLAKAGWVRYTEHPSSAALRMGKSNIAARLLFHRPADDTHIGLDLTEAGTKKSLAIYVVRDPQDVPGIASLGPEPLSPDFDVDALAAIVRSSSQQIKGLLRSQSVIAGIGNAYSDEILHAAKISPFAIAKSLDEEHISRLYDAMQEVLVSAVTAASGKPSSELKDTKRSNFRVHARTGQPCPVCGDAVREVSFADTSLQYCATCQTNGKILADRRTSRFLK</sequence>
<dbReference type="InterPro" id="IPR035937">
    <property type="entry name" value="FPG_N"/>
</dbReference>
<evidence type="ECO:0000256" key="2">
    <source>
        <dbReference type="ARBA" id="ARBA00001947"/>
    </source>
</evidence>
<dbReference type="GO" id="GO:0034039">
    <property type="term" value="F:8-oxo-7,8-dihydroguanine DNA N-glycosylase activity"/>
    <property type="evidence" value="ECO:0007669"/>
    <property type="project" value="TreeGrafter"/>
</dbReference>
<evidence type="ECO:0000256" key="12">
    <source>
        <dbReference type="ARBA" id="ARBA00023268"/>
    </source>
</evidence>
<keyword evidence="8" id="KW-0862">Zinc</keyword>
<gene>
    <name evidence="17" type="ORF">NL394_11855</name>
</gene>
<dbReference type="Proteomes" id="UP001163293">
    <property type="component" value="Chromosome"/>
</dbReference>
<dbReference type="CDD" id="cd08973">
    <property type="entry name" value="BaFpgNei_N_1"/>
    <property type="match status" value="1"/>
</dbReference>
<evidence type="ECO:0000256" key="7">
    <source>
        <dbReference type="ARBA" id="ARBA00022801"/>
    </source>
</evidence>
<dbReference type="InterPro" id="IPR000214">
    <property type="entry name" value="Znf_DNA_glyclase/AP_lyase"/>
</dbReference>
<dbReference type="SMART" id="SM00898">
    <property type="entry name" value="Fapy_DNA_glyco"/>
    <property type="match status" value="1"/>
</dbReference>
<organism evidence="17 18">
    <name type="scientific">Paenarthrobacter ureafaciens</name>
    <dbReference type="NCBI Taxonomy" id="37931"/>
    <lineage>
        <taxon>Bacteria</taxon>
        <taxon>Bacillati</taxon>
        <taxon>Actinomycetota</taxon>
        <taxon>Actinomycetes</taxon>
        <taxon>Micrococcales</taxon>
        <taxon>Micrococcaceae</taxon>
        <taxon>Paenarthrobacter</taxon>
    </lineage>
</organism>
<evidence type="ECO:0000256" key="13">
    <source>
        <dbReference type="ARBA" id="ARBA00023295"/>
    </source>
</evidence>
<feature type="domain" description="Formamidopyrimidine-DNA glycosylase catalytic" evidence="16">
    <location>
        <begin position="2"/>
        <end position="98"/>
    </location>
</feature>
<comment type="similarity">
    <text evidence="3">Belongs to the FPG family.</text>
</comment>
<evidence type="ECO:0000256" key="5">
    <source>
        <dbReference type="ARBA" id="ARBA00022763"/>
    </source>
</evidence>
<dbReference type="Pfam" id="PF01149">
    <property type="entry name" value="Fapy_DNA_glyco"/>
    <property type="match status" value="1"/>
</dbReference>
<keyword evidence="4" id="KW-0479">Metal-binding</keyword>